<evidence type="ECO:0000256" key="7">
    <source>
        <dbReference type="ARBA" id="ARBA00040167"/>
    </source>
</evidence>
<gene>
    <name evidence="11" type="ORF">HNP55_002258</name>
</gene>
<comment type="similarity">
    <text evidence="2 9">Belongs to the uroporphyrinogen-III synthase family.</text>
</comment>
<comment type="catalytic activity">
    <reaction evidence="8 9">
        <text>hydroxymethylbilane = uroporphyrinogen III + H2O</text>
        <dbReference type="Rhea" id="RHEA:18965"/>
        <dbReference type="ChEBI" id="CHEBI:15377"/>
        <dbReference type="ChEBI" id="CHEBI:57308"/>
        <dbReference type="ChEBI" id="CHEBI:57845"/>
        <dbReference type="EC" id="4.2.1.75"/>
    </reaction>
</comment>
<evidence type="ECO:0000256" key="8">
    <source>
        <dbReference type="ARBA" id="ARBA00048617"/>
    </source>
</evidence>
<evidence type="ECO:0000256" key="9">
    <source>
        <dbReference type="RuleBase" id="RU366031"/>
    </source>
</evidence>
<dbReference type="InterPro" id="IPR036108">
    <property type="entry name" value="4pyrrol_syn_uPrphyn_synt_sf"/>
</dbReference>
<evidence type="ECO:0000313" key="11">
    <source>
        <dbReference type="EMBL" id="MBB4843735.1"/>
    </source>
</evidence>
<dbReference type="GO" id="GO:0006780">
    <property type="term" value="P:uroporphyrinogen III biosynthetic process"/>
    <property type="evidence" value="ECO:0007669"/>
    <property type="project" value="UniProtKB-UniRule"/>
</dbReference>
<evidence type="ECO:0000256" key="5">
    <source>
        <dbReference type="ARBA" id="ARBA00023244"/>
    </source>
</evidence>
<comment type="function">
    <text evidence="6 9">Catalyzes cyclization of the linear tetrapyrrole, hydroxymethylbilane, to the macrocyclic uroporphyrinogen III.</text>
</comment>
<dbReference type="Pfam" id="PF02602">
    <property type="entry name" value="HEM4"/>
    <property type="match status" value="1"/>
</dbReference>
<evidence type="ECO:0000256" key="1">
    <source>
        <dbReference type="ARBA" id="ARBA00004772"/>
    </source>
</evidence>
<dbReference type="GO" id="GO:0006782">
    <property type="term" value="P:protoporphyrinogen IX biosynthetic process"/>
    <property type="evidence" value="ECO:0007669"/>
    <property type="project" value="UniProtKB-UniRule"/>
</dbReference>
<dbReference type="EC" id="4.2.1.75" evidence="3 9"/>
<evidence type="ECO:0000256" key="3">
    <source>
        <dbReference type="ARBA" id="ARBA00013109"/>
    </source>
</evidence>
<dbReference type="RefSeq" id="WP_184299281.1">
    <property type="nucleotide sequence ID" value="NZ_JACHLP010000004.1"/>
</dbReference>
<dbReference type="GO" id="GO:0004852">
    <property type="term" value="F:uroporphyrinogen-III synthase activity"/>
    <property type="evidence" value="ECO:0007669"/>
    <property type="project" value="UniProtKB-UniRule"/>
</dbReference>
<comment type="caution">
    <text evidence="11">The sequence shown here is derived from an EMBL/GenBank/DDBJ whole genome shotgun (WGS) entry which is preliminary data.</text>
</comment>
<protein>
    <recommendedName>
        <fullName evidence="7 9">Uroporphyrinogen-III synthase</fullName>
        <ecNumber evidence="3 9">4.2.1.75</ecNumber>
    </recommendedName>
</protein>
<dbReference type="CDD" id="cd06578">
    <property type="entry name" value="HemD"/>
    <property type="match status" value="1"/>
</dbReference>
<dbReference type="PANTHER" id="PTHR38042">
    <property type="entry name" value="UROPORPHYRINOGEN-III SYNTHASE, CHLOROPLASTIC"/>
    <property type="match status" value="1"/>
</dbReference>
<dbReference type="SUPFAM" id="SSF69618">
    <property type="entry name" value="HemD-like"/>
    <property type="match status" value="1"/>
</dbReference>
<feature type="domain" description="Tetrapyrrole biosynthesis uroporphyrinogen III synthase" evidence="10">
    <location>
        <begin position="20"/>
        <end position="251"/>
    </location>
</feature>
<reference evidence="11 12" key="1">
    <citation type="submission" date="2020-08" db="EMBL/GenBank/DDBJ databases">
        <title>Functional genomics of gut bacteria from endangered species of beetles.</title>
        <authorList>
            <person name="Carlos-Shanley C."/>
        </authorList>
    </citation>
    <scope>NUCLEOTIDE SEQUENCE [LARGE SCALE GENOMIC DNA]</scope>
    <source>
        <strain evidence="11 12">S00239</strain>
    </source>
</reference>
<comment type="pathway">
    <text evidence="1 9">Porphyrin-containing compound metabolism; protoporphyrin-IX biosynthesis; coproporphyrinogen-III from 5-aminolevulinate: step 3/4.</text>
</comment>
<keyword evidence="5 9" id="KW-0627">Porphyrin biosynthesis</keyword>
<dbReference type="InterPro" id="IPR039793">
    <property type="entry name" value="UROS/Hem4"/>
</dbReference>
<dbReference type="UniPathway" id="UPA00251">
    <property type="reaction ID" value="UER00320"/>
</dbReference>
<dbReference type="Gene3D" id="3.40.50.10090">
    <property type="match status" value="2"/>
</dbReference>
<proteinExistence type="inferred from homology"/>
<evidence type="ECO:0000259" key="10">
    <source>
        <dbReference type="Pfam" id="PF02602"/>
    </source>
</evidence>
<dbReference type="Proteomes" id="UP000562027">
    <property type="component" value="Unassembled WGS sequence"/>
</dbReference>
<accession>A0A840LAD8</accession>
<sequence>MGPARSLILTRPLAQTQDWLQRLAGLGVAAQSFPLIEIASRDGAAAEAAAAWLRLPTAALAFFVSPNAVQHFFAQRPAAQAWPAACLAACVGPGSARALQAAGVPAELILQPPADAASLDSEHLWPLLQPRDWQGRQVLLLRGDGGREWLAERLRERGADVTAFSVYSRRCPELDAAGQARLRALLAAPQASVWLLSSAEGVANLAALAAGDAAWGQRACIATHARIAEAARALGFGHVVLARPDAPALVQAFQAMQG</sequence>
<keyword evidence="12" id="KW-1185">Reference proteome</keyword>
<dbReference type="InterPro" id="IPR003754">
    <property type="entry name" value="4pyrrol_synth_uPrphyn_synth"/>
</dbReference>
<keyword evidence="4 9" id="KW-0456">Lyase</keyword>
<evidence type="ECO:0000256" key="4">
    <source>
        <dbReference type="ARBA" id="ARBA00023239"/>
    </source>
</evidence>
<dbReference type="PANTHER" id="PTHR38042:SF1">
    <property type="entry name" value="UROPORPHYRINOGEN-III SYNTHASE, CHLOROPLASTIC"/>
    <property type="match status" value="1"/>
</dbReference>
<dbReference type="AlphaFoldDB" id="A0A840LAD8"/>
<evidence type="ECO:0000256" key="2">
    <source>
        <dbReference type="ARBA" id="ARBA00008133"/>
    </source>
</evidence>
<organism evidence="11 12">
    <name type="scientific">Roseateles oligotrophus</name>
    <dbReference type="NCBI Taxonomy" id="1769250"/>
    <lineage>
        <taxon>Bacteria</taxon>
        <taxon>Pseudomonadati</taxon>
        <taxon>Pseudomonadota</taxon>
        <taxon>Betaproteobacteria</taxon>
        <taxon>Burkholderiales</taxon>
        <taxon>Sphaerotilaceae</taxon>
        <taxon>Roseateles</taxon>
    </lineage>
</organism>
<evidence type="ECO:0000313" key="12">
    <source>
        <dbReference type="Proteomes" id="UP000562027"/>
    </source>
</evidence>
<name>A0A840LAD8_9BURK</name>
<evidence type="ECO:0000256" key="6">
    <source>
        <dbReference type="ARBA" id="ARBA00037589"/>
    </source>
</evidence>
<dbReference type="EMBL" id="JACHLP010000004">
    <property type="protein sequence ID" value="MBB4843735.1"/>
    <property type="molecule type" value="Genomic_DNA"/>
</dbReference>